<gene>
    <name evidence="9" type="ORF">BW730_12160</name>
</gene>
<dbReference type="Gene3D" id="3.30.420.40">
    <property type="match status" value="2"/>
</dbReference>
<keyword evidence="3" id="KW-0547">Nucleotide-binding</keyword>
<evidence type="ECO:0000256" key="1">
    <source>
        <dbReference type="ARBA" id="ARBA00009156"/>
    </source>
</evidence>
<evidence type="ECO:0000313" key="10">
    <source>
        <dbReference type="Proteomes" id="UP000188145"/>
    </source>
</evidence>
<evidence type="ECO:0000313" key="9">
    <source>
        <dbReference type="EMBL" id="AQP48137.1"/>
    </source>
</evidence>
<evidence type="ECO:0000256" key="3">
    <source>
        <dbReference type="ARBA" id="ARBA00022741"/>
    </source>
</evidence>
<dbReference type="SUPFAM" id="SSF53067">
    <property type="entry name" value="Actin-like ATPase domain"/>
    <property type="match status" value="2"/>
</dbReference>
<dbReference type="PANTHER" id="PTHR10196">
    <property type="entry name" value="SUGAR KINASE"/>
    <property type="match status" value="1"/>
</dbReference>
<dbReference type="OrthoDB" id="9805576at2"/>
<dbReference type="GO" id="GO:0005829">
    <property type="term" value="C:cytosol"/>
    <property type="evidence" value="ECO:0007669"/>
    <property type="project" value="TreeGrafter"/>
</dbReference>
<comment type="similarity">
    <text evidence="1">Belongs to the FGGY kinase family.</text>
</comment>
<dbReference type="GO" id="GO:0019563">
    <property type="term" value="P:glycerol catabolic process"/>
    <property type="evidence" value="ECO:0007669"/>
    <property type="project" value="TreeGrafter"/>
</dbReference>
<evidence type="ECO:0000256" key="6">
    <source>
        <dbReference type="SAM" id="MobiDB-lite"/>
    </source>
</evidence>
<evidence type="ECO:0000256" key="4">
    <source>
        <dbReference type="ARBA" id="ARBA00022777"/>
    </source>
</evidence>
<evidence type="ECO:0000259" key="7">
    <source>
        <dbReference type="Pfam" id="PF00370"/>
    </source>
</evidence>
<dbReference type="InterPro" id="IPR000577">
    <property type="entry name" value="Carb_kinase_FGGY"/>
</dbReference>
<dbReference type="Pfam" id="PF00370">
    <property type="entry name" value="FGGY_N"/>
    <property type="match status" value="1"/>
</dbReference>
<dbReference type="InterPro" id="IPR018485">
    <property type="entry name" value="FGGY_C"/>
</dbReference>
<accession>A0A1Q2CPT0</accession>
<dbReference type="AlphaFoldDB" id="A0A1Q2CPT0"/>
<keyword evidence="10" id="KW-1185">Reference proteome</keyword>
<evidence type="ECO:0000256" key="5">
    <source>
        <dbReference type="ARBA" id="ARBA00022840"/>
    </source>
</evidence>
<evidence type="ECO:0008006" key="11">
    <source>
        <dbReference type="Google" id="ProtNLM"/>
    </source>
</evidence>
<dbReference type="PIRSF" id="PIRSF000538">
    <property type="entry name" value="GlpK"/>
    <property type="match status" value="1"/>
</dbReference>
<dbReference type="KEGG" id="tes:BW730_12160"/>
<proteinExistence type="inferred from homology"/>
<dbReference type="InterPro" id="IPR018484">
    <property type="entry name" value="FGGY_N"/>
</dbReference>
<name>A0A1Q2CPT0_9ACTN</name>
<evidence type="ECO:0000259" key="8">
    <source>
        <dbReference type="Pfam" id="PF02782"/>
    </source>
</evidence>
<dbReference type="STRING" id="1332264.BW730_12160"/>
<keyword evidence="4" id="KW-0418">Kinase</keyword>
<reference evidence="10" key="1">
    <citation type="submission" date="2017-02" db="EMBL/GenBank/DDBJ databases">
        <title>Tessaracoccus aquaemaris sp. nov., isolated from the intestine of a Korean rockfish, Sebastes schlegelii, in a marine aquaculture pond.</title>
        <authorList>
            <person name="Tak E.J."/>
            <person name="Bae J.-W."/>
        </authorList>
    </citation>
    <scope>NUCLEOTIDE SEQUENCE [LARGE SCALE GENOMIC DNA]</scope>
    <source>
        <strain evidence="10">NSG39</strain>
    </source>
</reference>
<dbReference type="RefSeq" id="WP_077686466.1">
    <property type="nucleotide sequence ID" value="NZ_CP019606.1"/>
</dbReference>
<dbReference type="InterPro" id="IPR043129">
    <property type="entry name" value="ATPase_NBD"/>
</dbReference>
<dbReference type="EMBL" id="CP019606">
    <property type="protein sequence ID" value="AQP48137.1"/>
    <property type="molecule type" value="Genomic_DNA"/>
</dbReference>
<dbReference type="GO" id="GO:0005524">
    <property type="term" value="F:ATP binding"/>
    <property type="evidence" value="ECO:0007669"/>
    <property type="project" value="UniProtKB-KW"/>
</dbReference>
<dbReference type="Proteomes" id="UP000188145">
    <property type="component" value="Chromosome"/>
</dbReference>
<keyword evidence="5" id="KW-0067">ATP-binding</keyword>
<dbReference type="PANTHER" id="PTHR10196:SF69">
    <property type="entry name" value="GLYCEROL KINASE"/>
    <property type="match status" value="1"/>
</dbReference>
<protein>
    <recommendedName>
        <fullName evidence="11">Glycerol kinase</fullName>
    </recommendedName>
</protein>
<sequence>MSRQVARSAQGLILAIDLGTTNVKVLLVDPATGRVLRRASVPVDVYRPQPLWVEQDGSQLWDAVVRASAEALRDISASSVAGVAISNQREAVAAWNDDGDLLGPILGWQDARTADWCGAPERGDLGELTVAVAGLPLDPMFSAPKLAWLLDSLPSSASPRIGTLDTWLVHRLTGEYVAEAGNASRTLLLDLASLDYSDELLDAFAIPRGLLAPVVASDAGFGRTRPGLPIPAGVPVVAVLADSHAALYRHGAGRPGEGKATYGTGSSVMAPVAGGLPPAPTGSRGVARTVAWVTEHPVYALEGNVVATGAAIDAVASLLTSGDVLELARLAEQASPDSGLAFVPAFTGLGAPWFDRNAVPILVGLGGGVSREQVALAAFEAVAHQVTDVVDAVDAVAPGSLSLIHADGGATASRLLMQLQADLIGRPVQVSSAAEASALGAAQLAATTLDLDVAPPEEGRRVVPDESQSWTSPSRERWRTAVARSRGLAVNQNHQGES</sequence>
<keyword evidence="2" id="KW-0808">Transferase</keyword>
<feature type="domain" description="Carbohydrate kinase FGGY C-terminal" evidence="8">
    <location>
        <begin position="259"/>
        <end position="447"/>
    </location>
</feature>
<evidence type="ECO:0000256" key="2">
    <source>
        <dbReference type="ARBA" id="ARBA00022679"/>
    </source>
</evidence>
<feature type="region of interest" description="Disordered" evidence="6">
    <location>
        <begin position="453"/>
        <end position="478"/>
    </location>
</feature>
<feature type="domain" description="Carbohydrate kinase FGGY N-terminal" evidence="7">
    <location>
        <begin position="13"/>
        <end position="247"/>
    </location>
</feature>
<dbReference type="Pfam" id="PF02782">
    <property type="entry name" value="FGGY_C"/>
    <property type="match status" value="1"/>
</dbReference>
<dbReference type="GO" id="GO:0004370">
    <property type="term" value="F:glycerol kinase activity"/>
    <property type="evidence" value="ECO:0007669"/>
    <property type="project" value="TreeGrafter"/>
</dbReference>
<organism evidence="9 10">
    <name type="scientific">Tessaracoccus aquimaris</name>
    <dbReference type="NCBI Taxonomy" id="1332264"/>
    <lineage>
        <taxon>Bacteria</taxon>
        <taxon>Bacillati</taxon>
        <taxon>Actinomycetota</taxon>
        <taxon>Actinomycetes</taxon>
        <taxon>Propionibacteriales</taxon>
        <taxon>Propionibacteriaceae</taxon>
        <taxon>Tessaracoccus</taxon>
    </lineage>
</organism>